<dbReference type="GO" id="GO:0004016">
    <property type="term" value="F:adenylate cyclase activity"/>
    <property type="evidence" value="ECO:0007669"/>
    <property type="project" value="UniProtKB-ARBA"/>
</dbReference>
<keyword evidence="1" id="KW-0812">Transmembrane</keyword>
<dbReference type="CDD" id="cd07302">
    <property type="entry name" value="CHD"/>
    <property type="match status" value="1"/>
</dbReference>
<accession>A0A5B8KXL5</accession>
<evidence type="ECO:0000259" key="2">
    <source>
        <dbReference type="PROSITE" id="PS50125"/>
    </source>
</evidence>
<dbReference type="SMART" id="SM00044">
    <property type="entry name" value="CYCc"/>
    <property type="match status" value="1"/>
</dbReference>
<evidence type="ECO:0000313" key="3">
    <source>
        <dbReference type="EMBL" id="QDZ00210.2"/>
    </source>
</evidence>
<dbReference type="EMBL" id="CP042301">
    <property type="protein sequence ID" value="QDZ00210.2"/>
    <property type="molecule type" value="Genomic_DNA"/>
</dbReference>
<gene>
    <name evidence="3" type="ORF">FQ775_07340</name>
</gene>
<sequence>MGPDVARNICSSPVHVSAMPLPFGKWRLATAIPRSAFTAEIDRSTRVVFATVIALSLTAAASAAVFANLLFSRPVAVLVEELRKVERFAFERIRHRPTFLAELNDLSLALRNMAAGLSAFSRYMPLDIVRPLVDGGLEPRPGGTWREVTVMFADLPGFTELAQRLGPDVEPYLTQFLTIATEAVHREGGIVDKFIGDAVMAIWNAPGEVPDHALRACRAAVAIRDRLPRPEGDGAPRVRIGIHTGVALIGNIGSAERLSYTAIGDTVNLASRLVATG</sequence>
<keyword evidence="4" id="KW-1185">Reference proteome</keyword>
<dbReference type="InterPro" id="IPR050697">
    <property type="entry name" value="Adenylyl/Guanylyl_Cyclase_3/4"/>
</dbReference>
<dbReference type="Proteomes" id="UP000321389">
    <property type="component" value="Chromosome"/>
</dbReference>
<dbReference type="GO" id="GO:0006171">
    <property type="term" value="P:cAMP biosynthetic process"/>
    <property type="evidence" value="ECO:0007669"/>
    <property type="project" value="TreeGrafter"/>
</dbReference>
<evidence type="ECO:0000256" key="1">
    <source>
        <dbReference type="SAM" id="Phobius"/>
    </source>
</evidence>
<dbReference type="PANTHER" id="PTHR43081:SF1">
    <property type="entry name" value="ADENYLATE CYCLASE, TERMINAL-DIFFERENTIATION SPECIFIC"/>
    <property type="match status" value="1"/>
</dbReference>
<dbReference type="PANTHER" id="PTHR43081">
    <property type="entry name" value="ADENYLATE CYCLASE, TERMINAL-DIFFERENTIATION SPECIFIC-RELATED"/>
    <property type="match status" value="1"/>
</dbReference>
<keyword evidence="1" id="KW-0472">Membrane</keyword>
<organism evidence="3 4">
    <name type="scientific">Nitratireductor mangrovi</name>
    <dbReference type="NCBI Taxonomy" id="2599600"/>
    <lineage>
        <taxon>Bacteria</taxon>
        <taxon>Pseudomonadati</taxon>
        <taxon>Pseudomonadota</taxon>
        <taxon>Alphaproteobacteria</taxon>
        <taxon>Hyphomicrobiales</taxon>
        <taxon>Phyllobacteriaceae</taxon>
        <taxon>Nitratireductor</taxon>
    </lineage>
</organism>
<dbReference type="Pfam" id="PF00211">
    <property type="entry name" value="Guanylate_cyc"/>
    <property type="match status" value="1"/>
</dbReference>
<proteinExistence type="predicted"/>
<dbReference type="KEGG" id="niy:FQ775_07340"/>
<dbReference type="PROSITE" id="PS50125">
    <property type="entry name" value="GUANYLATE_CYCLASE_2"/>
    <property type="match status" value="1"/>
</dbReference>
<dbReference type="GO" id="GO:0035556">
    <property type="term" value="P:intracellular signal transduction"/>
    <property type="evidence" value="ECO:0007669"/>
    <property type="project" value="InterPro"/>
</dbReference>
<evidence type="ECO:0000313" key="4">
    <source>
        <dbReference type="Proteomes" id="UP000321389"/>
    </source>
</evidence>
<feature type="transmembrane region" description="Helical" evidence="1">
    <location>
        <begin position="47"/>
        <end position="71"/>
    </location>
</feature>
<keyword evidence="1" id="KW-1133">Transmembrane helix</keyword>
<dbReference type="InterPro" id="IPR029787">
    <property type="entry name" value="Nucleotide_cyclase"/>
</dbReference>
<reference evidence="3" key="1">
    <citation type="submission" date="2020-04" db="EMBL/GenBank/DDBJ databases">
        <title>Nitratireductor sp. nov. isolated from mangrove soil.</title>
        <authorList>
            <person name="Ye Y."/>
        </authorList>
    </citation>
    <scope>NUCLEOTIDE SEQUENCE</scope>
    <source>
        <strain evidence="3">SY7</strain>
    </source>
</reference>
<name>A0A5B8KXL5_9HYPH</name>
<dbReference type="InterPro" id="IPR001054">
    <property type="entry name" value="A/G_cyclase"/>
</dbReference>
<dbReference type="AlphaFoldDB" id="A0A5B8KXL5"/>
<dbReference type="Gene3D" id="3.30.70.1230">
    <property type="entry name" value="Nucleotide cyclase"/>
    <property type="match status" value="1"/>
</dbReference>
<feature type="domain" description="Guanylate cyclase" evidence="2">
    <location>
        <begin position="149"/>
        <end position="274"/>
    </location>
</feature>
<protein>
    <submittedName>
        <fullName evidence="3">Adenylate/guanylate cyclase domain-containing protein</fullName>
    </submittedName>
</protein>
<dbReference type="SUPFAM" id="SSF55073">
    <property type="entry name" value="Nucleotide cyclase"/>
    <property type="match status" value="1"/>
</dbReference>